<dbReference type="PANTHER" id="PTHR31973:SF187">
    <property type="entry name" value="MUTATOR TRANSPOSASE MUDRA PROTEIN"/>
    <property type="match status" value="1"/>
</dbReference>
<evidence type="ECO:0000313" key="3">
    <source>
        <dbReference type="Proteomes" id="UP001054252"/>
    </source>
</evidence>
<dbReference type="AlphaFoldDB" id="A0AAV5I034"/>
<evidence type="ECO:0000256" key="1">
    <source>
        <dbReference type="SAM" id="MobiDB-lite"/>
    </source>
</evidence>
<feature type="region of interest" description="Disordered" evidence="1">
    <location>
        <begin position="408"/>
        <end position="435"/>
    </location>
</feature>
<dbReference type="EMBL" id="BPVZ01000005">
    <property type="protein sequence ID" value="GKU91292.1"/>
    <property type="molecule type" value="Genomic_DNA"/>
</dbReference>
<organism evidence="2 3">
    <name type="scientific">Rubroshorea leprosula</name>
    <dbReference type="NCBI Taxonomy" id="152421"/>
    <lineage>
        <taxon>Eukaryota</taxon>
        <taxon>Viridiplantae</taxon>
        <taxon>Streptophyta</taxon>
        <taxon>Embryophyta</taxon>
        <taxon>Tracheophyta</taxon>
        <taxon>Spermatophyta</taxon>
        <taxon>Magnoliopsida</taxon>
        <taxon>eudicotyledons</taxon>
        <taxon>Gunneridae</taxon>
        <taxon>Pentapetalae</taxon>
        <taxon>rosids</taxon>
        <taxon>malvids</taxon>
        <taxon>Malvales</taxon>
        <taxon>Dipterocarpaceae</taxon>
        <taxon>Rubroshorea</taxon>
    </lineage>
</organism>
<feature type="region of interest" description="Disordered" evidence="1">
    <location>
        <begin position="468"/>
        <end position="515"/>
    </location>
</feature>
<gene>
    <name evidence="2" type="ORF">SLEP1_g5192</name>
</gene>
<reference evidence="2 3" key="1">
    <citation type="journal article" date="2021" name="Commun. Biol.">
        <title>The genome of Shorea leprosula (Dipterocarpaceae) highlights the ecological relevance of drought in aseasonal tropical rainforests.</title>
        <authorList>
            <person name="Ng K.K.S."/>
            <person name="Kobayashi M.J."/>
            <person name="Fawcett J.A."/>
            <person name="Hatakeyama M."/>
            <person name="Paape T."/>
            <person name="Ng C.H."/>
            <person name="Ang C.C."/>
            <person name="Tnah L.H."/>
            <person name="Lee C.T."/>
            <person name="Nishiyama T."/>
            <person name="Sese J."/>
            <person name="O'Brien M.J."/>
            <person name="Copetti D."/>
            <person name="Mohd Noor M.I."/>
            <person name="Ong R.C."/>
            <person name="Putra M."/>
            <person name="Sireger I.Z."/>
            <person name="Indrioko S."/>
            <person name="Kosugi Y."/>
            <person name="Izuno A."/>
            <person name="Isagi Y."/>
            <person name="Lee S.L."/>
            <person name="Shimizu K.K."/>
        </authorList>
    </citation>
    <scope>NUCLEOTIDE SEQUENCE [LARGE SCALE GENOMIC DNA]</scope>
    <source>
        <strain evidence="2">214</strain>
    </source>
</reference>
<dbReference type="PANTHER" id="PTHR31973">
    <property type="entry name" value="POLYPROTEIN, PUTATIVE-RELATED"/>
    <property type="match status" value="1"/>
</dbReference>
<comment type="caution">
    <text evidence="2">The sequence shown here is derived from an EMBL/GenBank/DDBJ whole genome shotgun (WGS) entry which is preliminary data.</text>
</comment>
<evidence type="ECO:0008006" key="4">
    <source>
        <dbReference type="Google" id="ProtNLM"/>
    </source>
</evidence>
<dbReference type="Proteomes" id="UP001054252">
    <property type="component" value="Unassembled WGS sequence"/>
</dbReference>
<feature type="region of interest" description="Disordered" evidence="1">
    <location>
        <begin position="548"/>
        <end position="614"/>
    </location>
</feature>
<sequence length="796" mass="91250">MKLEFAKLYYRIPEVDLEHGLVEIKSDGDALQIAWHLIEHGSVHIYVHNGLGHVLFNAANVINEVNEDVDLEQLSSDKEELVNALIDVHLMNEELDHVGLEYRNASGIINGGVCADIDQRTRDGFYVEIDVLNGIEVPMTLDKVSFKGERDSDYIDSDDPREYVSNLELELFETDDAIREKIVGPVYDPSCKIPHFELGIKFENHLQFKNALFHYSTYKGFAPKWLRNAPDKQRVICKAPNCPWYISTALQKRDGSFKVVALVKEHICIKDNKNPMVTAKQLAKHHNQRIKAVPGIRIRELIDFTRIELNALMKKDKMARARRVVHQELEARSTYKEDFNDNMGHMKGLTQVGHDALTSIEPKRWCKAFFMAHSRDTYMEAYKEPIYPSQGGMKIWSQVGCAPMNPPPFRKQAGIPKKKRTRHKDKPKKVSKHKTTMLRLPKKGSKCTCTICGIQGHNKPALNIEETNALGKEKGKGRTKKKEKTTTDKVGAKKNRKGKVDVGGESGYNTKEKNSHYRRKRLVGYGISTNQFKGDIILNPRTHFKILITSGSQRERRGPQQGFREIRPRSEVGESSKLVSRKERLIGNQRHRRRKEEDEDRSNGEGIGSENSRDFGPQFYGMGLEIGWESLWIGWAAIGGEADLARPVVERRTKGSCTKRGQLLGEEEEADFAQRKTSYWGKKKKQILHRERPAIGGRRRSRFCSEKGQLLGEEEEVDLAWRKAGYWAKKKKQIFHEKRPVVGQRRKRRTCTQRGRLLHGEVVGMGWAVVGWKTRHCTKKKQIENSRDFTPKSWSG</sequence>
<evidence type="ECO:0000313" key="2">
    <source>
        <dbReference type="EMBL" id="GKU91292.1"/>
    </source>
</evidence>
<keyword evidence="3" id="KW-1185">Reference proteome</keyword>
<accession>A0AAV5I034</accession>
<protein>
    <recommendedName>
        <fullName evidence="4">Transposase MuDR plant domain-containing protein</fullName>
    </recommendedName>
</protein>
<feature type="compositionally biased region" description="Basic and acidic residues" evidence="1">
    <location>
        <begin position="553"/>
        <end position="585"/>
    </location>
</feature>
<feature type="compositionally biased region" description="Basic residues" evidence="1">
    <location>
        <begin position="416"/>
        <end position="435"/>
    </location>
</feature>
<proteinExistence type="predicted"/>
<name>A0AAV5I034_9ROSI</name>